<evidence type="ECO:0000313" key="11">
    <source>
        <dbReference type="EMBL" id="VFU31594.1"/>
    </source>
</evidence>
<dbReference type="Pfam" id="PF13359">
    <property type="entry name" value="DDE_Tnp_4"/>
    <property type="match status" value="1"/>
</dbReference>
<protein>
    <submittedName>
        <fullName evidence="11">Uncharacterized protein</fullName>
    </submittedName>
</protein>
<evidence type="ECO:0000256" key="1">
    <source>
        <dbReference type="ARBA" id="ARBA00001968"/>
    </source>
</evidence>
<keyword evidence="4" id="KW-0540">Nuclease</keyword>
<feature type="compositionally biased region" description="Acidic residues" evidence="8">
    <location>
        <begin position="198"/>
        <end position="211"/>
    </location>
</feature>
<evidence type="ECO:0000256" key="7">
    <source>
        <dbReference type="ARBA" id="ARBA00023242"/>
    </source>
</evidence>
<comment type="subcellular location">
    <subcellularLocation>
        <location evidence="2">Nucleus</location>
    </subcellularLocation>
</comment>
<reference evidence="11" key="1">
    <citation type="submission" date="2019-03" db="EMBL/GenBank/DDBJ databases">
        <authorList>
            <person name="Mank J."/>
            <person name="Almeida P."/>
        </authorList>
    </citation>
    <scope>NUCLEOTIDE SEQUENCE</scope>
    <source>
        <strain evidence="11">78183</strain>
    </source>
</reference>
<evidence type="ECO:0000259" key="9">
    <source>
        <dbReference type="Pfam" id="PF13359"/>
    </source>
</evidence>
<gene>
    <name evidence="11" type="ORF">SVIM_LOCUS133933</name>
</gene>
<comment type="cofactor">
    <cofactor evidence="1">
        <name>a divalent metal cation</name>
        <dbReference type="ChEBI" id="CHEBI:60240"/>
    </cofactor>
</comment>
<evidence type="ECO:0000256" key="5">
    <source>
        <dbReference type="ARBA" id="ARBA00022723"/>
    </source>
</evidence>
<organism evidence="11">
    <name type="scientific">Salix viminalis</name>
    <name type="common">Common osier</name>
    <name type="synonym">Basket willow</name>
    <dbReference type="NCBI Taxonomy" id="40686"/>
    <lineage>
        <taxon>Eukaryota</taxon>
        <taxon>Viridiplantae</taxon>
        <taxon>Streptophyta</taxon>
        <taxon>Embryophyta</taxon>
        <taxon>Tracheophyta</taxon>
        <taxon>Spermatophyta</taxon>
        <taxon>Magnoliopsida</taxon>
        <taxon>eudicotyledons</taxon>
        <taxon>Gunneridae</taxon>
        <taxon>Pentapetalae</taxon>
        <taxon>rosids</taxon>
        <taxon>fabids</taxon>
        <taxon>Malpighiales</taxon>
        <taxon>Salicaceae</taxon>
        <taxon>Saliceae</taxon>
        <taxon>Salix</taxon>
    </lineage>
</organism>
<feature type="region of interest" description="Disordered" evidence="8">
    <location>
        <begin position="174"/>
        <end position="211"/>
    </location>
</feature>
<evidence type="ECO:0000256" key="3">
    <source>
        <dbReference type="ARBA" id="ARBA00006958"/>
    </source>
</evidence>
<keyword evidence="5" id="KW-0479">Metal-binding</keyword>
<evidence type="ECO:0000256" key="8">
    <source>
        <dbReference type="SAM" id="MobiDB-lite"/>
    </source>
</evidence>
<evidence type="ECO:0000259" key="10">
    <source>
        <dbReference type="Pfam" id="PF26138"/>
    </source>
</evidence>
<feature type="domain" description="DDE Tnp4" evidence="9">
    <location>
        <begin position="341"/>
        <end position="463"/>
    </location>
</feature>
<dbReference type="GO" id="GO:0016787">
    <property type="term" value="F:hydrolase activity"/>
    <property type="evidence" value="ECO:0007669"/>
    <property type="project" value="UniProtKB-KW"/>
</dbReference>
<dbReference type="GO" id="GO:0005634">
    <property type="term" value="C:nucleus"/>
    <property type="evidence" value="ECO:0007669"/>
    <property type="project" value="UniProtKB-SubCell"/>
</dbReference>
<dbReference type="AlphaFoldDB" id="A0A6N2L8B7"/>
<dbReference type="PANTHER" id="PTHR22930:SF221">
    <property type="entry name" value="NUCLEASE HARBI1"/>
    <property type="match status" value="1"/>
</dbReference>
<comment type="similarity">
    <text evidence="3">Belongs to the HARBI1 family.</text>
</comment>
<dbReference type="PANTHER" id="PTHR22930">
    <property type="match status" value="1"/>
</dbReference>
<evidence type="ECO:0000256" key="2">
    <source>
        <dbReference type="ARBA" id="ARBA00004123"/>
    </source>
</evidence>
<dbReference type="GO" id="GO:0004518">
    <property type="term" value="F:nuclease activity"/>
    <property type="evidence" value="ECO:0007669"/>
    <property type="project" value="UniProtKB-KW"/>
</dbReference>
<proteinExistence type="inferred from homology"/>
<sequence length="518" mass="57810">MLDLLRPLHVSTDIRGAKNFRHAGIEPSLKFKFDRMFSGVSATGQYAWAPSSGPVGANEDDLETFTVGLEGADLEEGSGDSEENVNYDNENLSLQQQLLDSMSSMSDSTSASRDLLGCSIAEVMAEFQSVPVLLAMDYPQFNSLFSGVLEDDNDSVMDRVVDHINCGGYEGTSNANIDDETCNNENSGGGDDGKDSNDSSDSDDSDDSDSDDGMRWLTDILRGHWSRSVNMFRMDKDTLLDLCNALETYYSLKPSRRMSVIEKVGMFLFTLAVGASNRHVQERFQHSGETVSRCMKEVLKAVCLFAVDVIKPTDPEFTDTPIQIVMDPRFMPYFKNCIGAIDGTHVRVTISAENQIPFIGRKGVPTQNIMAACGFDMQFTFVWAGWEGSAHDKRIFHEAIDNRIINFPKPPEGKYYLVDAGYPNEYGYLGPYRGERGREEVLNCAHSSPRNVIERTFGVWKQRRSQHDVDFVQYDCNPNYVPDDVLPDIVAQDNSQGLQMPSRMDNVRDSIANSLMNK</sequence>
<dbReference type="InterPro" id="IPR058353">
    <property type="entry name" value="DUF8040"/>
</dbReference>
<dbReference type="EMBL" id="CAADRP010000735">
    <property type="protein sequence ID" value="VFU31594.1"/>
    <property type="molecule type" value="Genomic_DNA"/>
</dbReference>
<evidence type="ECO:0000256" key="6">
    <source>
        <dbReference type="ARBA" id="ARBA00022801"/>
    </source>
</evidence>
<dbReference type="InterPro" id="IPR045249">
    <property type="entry name" value="HARBI1-like"/>
</dbReference>
<dbReference type="InterPro" id="IPR027806">
    <property type="entry name" value="HARBI1_dom"/>
</dbReference>
<feature type="domain" description="DUF8040" evidence="10">
    <location>
        <begin position="212"/>
        <end position="303"/>
    </location>
</feature>
<dbReference type="GO" id="GO:0046872">
    <property type="term" value="F:metal ion binding"/>
    <property type="evidence" value="ECO:0007669"/>
    <property type="project" value="UniProtKB-KW"/>
</dbReference>
<keyword evidence="6" id="KW-0378">Hydrolase</keyword>
<name>A0A6N2L8B7_SALVM</name>
<evidence type="ECO:0000256" key="4">
    <source>
        <dbReference type="ARBA" id="ARBA00022722"/>
    </source>
</evidence>
<dbReference type="Pfam" id="PF26138">
    <property type="entry name" value="DUF8040"/>
    <property type="match status" value="1"/>
</dbReference>
<accession>A0A6N2L8B7</accession>
<keyword evidence="7" id="KW-0539">Nucleus</keyword>